<dbReference type="PANTHER" id="PTHR43744">
    <property type="entry name" value="ABC TRANSPORTER PERMEASE PROTEIN MG189-RELATED-RELATED"/>
    <property type="match status" value="1"/>
</dbReference>
<dbReference type="Proteomes" id="UP000621560">
    <property type="component" value="Unassembled WGS sequence"/>
</dbReference>
<gene>
    <name evidence="9" type="ORF">IDH44_16755</name>
</gene>
<dbReference type="Pfam" id="PF00528">
    <property type="entry name" value="BPD_transp_1"/>
    <property type="match status" value="1"/>
</dbReference>
<name>A0A927BWQ2_9BACL</name>
<evidence type="ECO:0000313" key="10">
    <source>
        <dbReference type="Proteomes" id="UP000621560"/>
    </source>
</evidence>
<dbReference type="RefSeq" id="WP_190919613.1">
    <property type="nucleotide sequence ID" value="NZ_JACXIZ010000028.1"/>
</dbReference>
<keyword evidence="3" id="KW-1003">Cell membrane</keyword>
<dbReference type="GO" id="GO:0055085">
    <property type="term" value="P:transmembrane transport"/>
    <property type="evidence" value="ECO:0007669"/>
    <property type="project" value="InterPro"/>
</dbReference>
<keyword evidence="5 7" id="KW-1133">Transmembrane helix</keyword>
<proteinExistence type="inferred from homology"/>
<evidence type="ECO:0000256" key="4">
    <source>
        <dbReference type="ARBA" id="ARBA00022692"/>
    </source>
</evidence>
<evidence type="ECO:0000256" key="1">
    <source>
        <dbReference type="ARBA" id="ARBA00004651"/>
    </source>
</evidence>
<keyword evidence="4 7" id="KW-0812">Transmembrane</keyword>
<reference evidence="9" key="1">
    <citation type="submission" date="2020-09" db="EMBL/GenBank/DDBJ databases">
        <title>A novel bacterium of genus Paenibacillus, isolated from South China Sea.</title>
        <authorList>
            <person name="Huang H."/>
            <person name="Mo K."/>
            <person name="Hu Y."/>
        </authorList>
    </citation>
    <scope>NUCLEOTIDE SEQUENCE</scope>
    <source>
        <strain evidence="9">IB182496</strain>
    </source>
</reference>
<organism evidence="9 10">
    <name type="scientific">Paenibacillus sabuli</name>
    <dbReference type="NCBI Taxonomy" id="2772509"/>
    <lineage>
        <taxon>Bacteria</taxon>
        <taxon>Bacillati</taxon>
        <taxon>Bacillota</taxon>
        <taxon>Bacilli</taxon>
        <taxon>Bacillales</taxon>
        <taxon>Paenibacillaceae</taxon>
        <taxon>Paenibacillus</taxon>
    </lineage>
</organism>
<keyword evidence="10" id="KW-1185">Reference proteome</keyword>
<feature type="transmembrane region" description="Helical" evidence="7">
    <location>
        <begin position="182"/>
        <end position="203"/>
    </location>
</feature>
<dbReference type="AlphaFoldDB" id="A0A927BWQ2"/>
<dbReference type="Gene3D" id="1.10.3720.10">
    <property type="entry name" value="MetI-like"/>
    <property type="match status" value="1"/>
</dbReference>
<dbReference type="EMBL" id="JACXIZ010000028">
    <property type="protein sequence ID" value="MBD2846849.1"/>
    <property type="molecule type" value="Genomic_DNA"/>
</dbReference>
<evidence type="ECO:0000313" key="9">
    <source>
        <dbReference type="EMBL" id="MBD2846849.1"/>
    </source>
</evidence>
<evidence type="ECO:0000256" key="5">
    <source>
        <dbReference type="ARBA" id="ARBA00022989"/>
    </source>
</evidence>
<evidence type="ECO:0000256" key="7">
    <source>
        <dbReference type="RuleBase" id="RU363032"/>
    </source>
</evidence>
<keyword evidence="6 7" id="KW-0472">Membrane</keyword>
<dbReference type="PROSITE" id="PS50928">
    <property type="entry name" value="ABC_TM1"/>
    <property type="match status" value="1"/>
</dbReference>
<feature type="transmembrane region" description="Helical" evidence="7">
    <location>
        <begin position="242"/>
        <end position="262"/>
    </location>
</feature>
<dbReference type="SUPFAM" id="SSF161098">
    <property type="entry name" value="MetI-like"/>
    <property type="match status" value="1"/>
</dbReference>
<dbReference type="GO" id="GO:0005886">
    <property type="term" value="C:plasma membrane"/>
    <property type="evidence" value="ECO:0007669"/>
    <property type="project" value="UniProtKB-SubCell"/>
</dbReference>
<dbReference type="InterPro" id="IPR035906">
    <property type="entry name" value="MetI-like_sf"/>
</dbReference>
<accession>A0A927BWQ2</accession>
<comment type="similarity">
    <text evidence="7">Belongs to the binding-protein-dependent transport system permease family.</text>
</comment>
<dbReference type="PANTHER" id="PTHR43744:SF12">
    <property type="entry name" value="ABC TRANSPORTER PERMEASE PROTEIN MG189-RELATED"/>
    <property type="match status" value="1"/>
</dbReference>
<evidence type="ECO:0000259" key="8">
    <source>
        <dbReference type="PROSITE" id="PS50928"/>
    </source>
</evidence>
<keyword evidence="2 7" id="KW-0813">Transport</keyword>
<feature type="transmembrane region" description="Helical" evidence="7">
    <location>
        <begin position="75"/>
        <end position="97"/>
    </location>
</feature>
<evidence type="ECO:0000256" key="3">
    <source>
        <dbReference type="ARBA" id="ARBA00022475"/>
    </source>
</evidence>
<comment type="subcellular location">
    <subcellularLocation>
        <location evidence="1 7">Cell membrane</location>
        <topology evidence="1 7">Multi-pass membrane protein</topology>
    </subcellularLocation>
</comment>
<feature type="domain" description="ABC transmembrane type-1" evidence="8">
    <location>
        <begin position="72"/>
        <end position="263"/>
    </location>
</feature>
<dbReference type="CDD" id="cd06261">
    <property type="entry name" value="TM_PBP2"/>
    <property type="match status" value="1"/>
</dbReference>
<feature type="transmembrane region" description="Helical" evidence="7">
    <location>
        <begin position="12"/>
        <end position="34"/>
    </location>
</feature>
<feature type="transmembrane region" description="Helical" evidence="7">
    <location>
        <begin position="141"/>
        <end position="162"/>
    </location>
</feature>
<feature type="transmembrane region" description="Helical" evidence="7">
    <location>
        <begin position="212"/>
        <end position="236"/>
    </location>
</feature>
<dbReference type="InterPro" id="IPR000515">
    <property type="entry name" value="MetI-like"/>
</dbReference>
<evidence type="ECO:0000256" key="2">
    <source>
        <dbReference type="ARBA" id="ARBA00022448"/>
    </source>
</evidence>
<protein>
    <submittedName>
        <fullName evidence="9">Carbohydrate ABC transporter permease</fullName>
    </submittedName>
</protein>
<feature type="transmembrane region" description="Helical" evidence="7">
    <location>
        <begin position="109"/>
        <end position="129"/>
    </location>
</feature>
<sequence length="278" mass="30584">MGMRAGARLGNGAAYLILALFSVLTVYPILWVFLGSFKETNEFYNHIWGLPASLNWDNYVRAWEMAQIGTRMVNSVIVTVSALAILLVVSTTAAYALSRLRFPGVTVLYALFLASMMIPSETTVIPLFLTVKEMGLLNTRLALILTYAAGGLAFSIVTLHAFLKSIPHEPEEAALVDGANRLQVFAHVILPLVRPALATVVIIQGMHFWNEFFLALIFVRDVALQTLPLGMTQFFFQYTSDWTLYFAALSIVTAPVIALFVAMQRQFVDGLTAGAVKG</sequence>
<comment type="caution">
    <text evidence="9">The sequence shown here is derived from an EMBL/GenBank/DDBJ whole genome shotgun (WGS) entry which is preliminary data.</text>
</comment>
<evidence type="ECO:0000256" key="6">
    <source>
        <dbReference type="ARBA" id="ARBA00023136"/>
    </source>
</evidence>